<dbReference type="PANTHER" id="PTHR42928">
    <property type="entry name" value="TRICARBOXYLATE-BINDING PROTEIN"/>
    <property type="match status" value="1"/>
</dbReference>
<organism evidence="3 4">
    <name type="scientific">Rhodoplanes roseus</name>
    <dbReference type="NCBI Taxonomy" id="29409"/>
    <lineage>
        <taxon>Bacteria</taxon>
        <taxon>Pseudomonadati</taxon>
        <taxon>Pseudomonadota</taxon>
        <taxon>Alphaproteobacteria</taxon>
        <taxon>Hyphomicrobiales</taxon>
        <taxon>Nitrobacteraceae</taxon>
        <taxon>Rhodoplanes</taxon>
    </lineage>
</organism>
<dbReference type="OrthoDB" id="7375033at2"/>
<accession>A0A327L7V6</accession>
<gene>
    <name evidence="3" type="ORF">CH341_01330</name>
</gene>
<evidence type="ECO:0000256" key="1">
    <source>
        <dbReference type="ARBA" id="ARBA00006987"/>
    </source>
</evidence>
<dbReference type="SUPFAM" id="SSF53850">
    <property type="entry name" value="Periplasmic binding protein-like II"/>
    <property type="match status" value="1"/>
</dbReference>
<reference evidence="3 4" key="1">
    <citation type="submission" date="2017-07" db="EMBL/GenBank/DDBJ databases">
        <title>Draft Genome Sequences of Select Purple Nonsulfur Bacteria.</title>
        <authorList>
            <person name="Lasarre B."/>
            <person name="Mckinlay J.B."/>
        </authorList>
    </citation>
    <scope>NUCLEOTIDE SEQUENCE [LARGE SCALE GENOMIC DNA]</scope>
    <source>
        <strain evidence="3 4">DSM 5909</strain>
    </source>
</reference>
<name>A0A327L7V6_9BRAD</name>
<dbReference type="InterPro" id="IPR005064">
    <property type="entry name" value="BUG"/>
</dbReference>
<proteinExistence type="inferred from homology"/>
<keyword evidence="2" id="KW-0732">Signal</keyword>
<evidence type="ECO:0000313" key="4">
    <source>
        <dbReference type="Proteomes" id="UP000249130"/>
    </source>
</evidence>
<dbReference type="InterPro" id="IPR042100">
    <property type="entry name" value="Bug_dom1"/>
</dbReference>
<protein>
    <submittedName>
        <fullName evidence="3">ABC transporter substrate-binding protein</fullName>
    </submittedName>
</protein>
<evidence type="ECO:0000256" key="2">
    <source>
        <dbReference type="SAM" id="SignalP"/>
    </source>
</evidence>
<dbReference type="Pfam" id="PF03401">
    <property type="entry name" value="TctC"/>
    <property type="match status" value="1"/>
</dbReference>
<dbReference type="Proteomes" id="UP000249130">
    <property type="component" value="Unassembled WGS sequence"/>
</dbReference>
<dbReference type="Gene3D" id="3.40.190.150">
    <property type="entry name" value="Bordetella uptake gene, domain 1"/>
    <property type="match status" value="1"/>
</dbReference>
<evidence type="ECO:0000313" key="3">
    <source>
        <dbReference type="EMBL" id="RAI45983.1"/>
    </source>
</evidence>
<comment type="caution">
    <text evidence="3">The sequence shown here is derived from an EMBL/GenBank/DDBJ whole genome shotgun (WGS) entry which is preliminary data.</text>
</comment>
<dbReference type="EMBL" id="NPEX01000004">
    <property type="protein sequence ID" value="RAI45983.1"/>
    <property type="molecule type" value="Genomic_DNA"/>
</dbReference>
<sequence length="325" mass="33528">MSTVSRRSALRILAGSSVLAPAVVRAQDSFPSRPVTMIVPFPAGGPTDVTARVLADKLSGVIGHPVVVDNRAGASGNVAAQIAARATPDGYTLFFGTGGTHGANPALFKNPGYDPIKSFAPVAWATTSPNIVVVNPEFPARTLAELIALAKANPGKYNAAAPGHGSTPHMAGELFKVAAGINILHVSYRGSGPALNDVVAGHVPIMFDGVPSSLPLVQTGKLRALALTSLERLSTAPDIPTIAETIPGFEADGWFAVYAPAGTPEPVVTSLNLAVNRALPEAKARYAELGVVTVGGSPEKLAARVESEVRKWSDLVARTGLRGEN</sequence>
<feature type="signal peptide" evidence="2">
    <location>
        <begin position="1"/>
        <end position="26"/>
    </location>
</feature>
<feature type="chain" id="PRO_5016300431" evidence="2">
    <location>
        <begin position="27"/>
        <end position="325"/>
    </location>
</feature>
<comment type="similarity">
    <text evidence="1">Belongs to the UPF0065 (bug) family.</text>
</comment>
<dbReference type="AlphaFoldDB" id="A0A327L7V6"/>
<dbReference type="CDD" id="cd13578">
    <property type="entry name" value="PBP2_Bug27"/>
    <property type="match status" value="1"/>
</dbReference>
<dbReference type="PANTHER" id="PTHR42928:SF5">
    <property type="entry name" value="BLR1237 PROTEIN"/>
    <property type="match status" value="1"/>
</dbReference>
<dbReference type="Gene3D" id="3.40.190.10">
    <property type="entry name" value="Periplasmic binding protein-like II"/>
    <property type="match status" value="1"/>
</dbReference>
<dbReference type="PIRSF" id="PIRSF017082">
    <property type="entry name" value="YflP"/>
    <property type="match status" value="1"/>
</dbReference>
<dbReference type="RefSeq" id="WP_111417234.1">
    <property type="nucleotide sequence ID" value="NZ_NPEX01000004.1"/>
</dbReference>
<keyword evidence="4" id="KW-1185">Reference proteome</keyword>